<evidence type="ECO:0000313" key="1">
    <source>
        <dbReference type="EMBL" id="MDT0459574.1"/>
    </source>
</evidence>
<dbReference type="RefSeq" id="WP_311626642.1">
    <property type="nucleotide sequence ID" value="NZ_JAVRFE010000047.1"/>
</dbReference>
<comment type="caution">
    <text evidence="1">The sequence shown here is derived from an EMBL/GenBank/DDBJ whole genome shotgun (WGS) entry which is preliminary data.</text>
</comment>
<keyword evidence="2" id="KW-1185">Reference proteome</keyword>
<organism evidence="1 2">
    <name type="scientific">Streptomyces mooreae</name>
    <dbReference type="NCBI Taxonomy" id="3075523"/>
    <lineage>
        <taxon>Bacteria</taxon>
        <taxon>Bacillati</taxon>
        <taxon>Actinomycetota</taxon>
        <taxon>Actinomycetes</taxon>
        <taxon>Kitasatosporales</taxon>
        <taxon>Streptomycetaceae</taxon>
        <taxon>Streptomyces</taxon>
    </lineage>
</organism>
<dbReference type="Proteomes" id="UP001180551">
    <property type="component" value="Unassembled WGS sequence"/>
</dbReference>
<accession>A0ABU2TF59</accession>
<reference evidence="1" key="1">
    <citation type="submission" date="2024-05" db="EMBL/GenBank/DDBJ databases">
        <title>30 novel species of actinomycetes from the DSMZ collection.</title>
        <authorList>
            <person name="Nouioui I."/>
        </authorList>
    </citation>
    <scope>NUCLEOTIDE SEQUENCE</scope>
    <source>
        <strain evidence="1">DSM 41527</strain>
    </source>
</reference>
<protein>
    <recommendedName>
        <fullName evidence="3">CBS domain-containing protein</fullName>
    </recommendedName>
</protein>
<evidence type="ECO:0000313" key="2">
    <source>
        <dbReference type="Proteomes" id="UP001180551"/>
    </source>
</evidence>
<name>A0ABU2TF59_9ACTN</name>
<proteinExistence type="predicted"/>
<dbReference type="EMBL" id="JAVRFE010000047">
    <property type="protein sequence ID" value="MDT0459574.1"/>
    <property type="molecule type" value="Genomic_DNA"/>
</dbReference>
<sequence length="41" mass="4502">MLTEVMSTRYVTPLREGGSLPGIVEADDLGTYVMKSSTWLP</sequence>
<evidence type="ECO:0008006" key="3">
    <source>
        <dbReference type="Google" id="ProtNLM"/>
    </source>
</evidence>
<gene>
    <name evidence="1" type="ORF">RM550_28320</name>
</gene>